<evidence type="ECO:0000313" key="3">
    <source>
        <dbReference type="EMBL" id="EES88905.1"/>
    </source>
</evidence>
<dbReference type="SUPFAM" id="SSF63411">
    <property type="entry name" value="LuxS/MPP-like metallohydrolase"/>
    <property type="match status" value="2"/>
</dbReference>
<dbReference type="InterPro" id="IPR050361">
    <property type="entry name" value="MPP/UQCRC_Complex"/>
</dbReference>
<dbReference type="Pfam" id="PF05193">
    <property type="entry name" value="Peptidase_M16_C"/>
    <property type="match status" value="1"/>
</dbReference>
<dbReference type="Gene3D" id="3.30.830.10">
    <property type="entry name" value="Metalloenzyme, LuxS/M16 peptidase-like"/>
    <property type="match status" value="2"/>
</dbReference>
<evidence type="ECO:0000259" key="2">
    <source>
        <dbReference type="Pfam" id="PF05193"/>
    </source>
</evidence>
<dbReference type="HOGENOM" id="CLU_009902_6_2_7"/>
<dbReference type="STRING" id="537970.HCAN_0184"/>
<proteinExistence type="predicted"/>
<dbReference type="InterPro" id="IPR011765">
    <property type="entry name" value="Pept_M16_N"/>
</dbReference>
<dbReference type="Pfam" id="PF00675">
    <property type="entry name" value="Peptidase_M16"/>
    <property type="match status" value="1"/>
</dbReference>
<feature type="domain" description="Peptidase M16 N-terminal" evidence="1">
    <location>
        <begin position="60"/>
        <end position="181"/>
    </location>
</feature>
<dbReference type="PANTHER" id="PTHR11851">
    <property type="entry name" value="METALLOPROTEASE"/>
    <property type="match status" value="1"/>
</dbReference>
<evidence type="ECO:0000313" key="4">
    <source>
        <dbReference type="Proteomes" id="UP000007032"/>
    </source>
</evidence>
<dbReference type="GO" id="GO:0046872">
    <property type="term" value="F:metal ion binding"/>
    <property type="evidence" value="ECO:0007669"/>
    <property type="project" value="InterPro"/>
</dbReference>
<dbReference type="EMBL" id="CM000776">
    <property type="protein sequence ID" value="EES88905.1"/>
    <property type="molecule type" value="Genomic_DNA"/>
</dbReference>
<dbReference type="PANTHER" id="PTHR11851:SF225">
    <property type="entry name" value="NON-PEPTIDASE HOMOLOG YMXG"/>
    <property type="match status" value="1"/>
</dbReference>
<dbReference type="RefSeq" id="WP_006656703.1">
    <property type="nucleotide sequence ID" value="NZ_DS990369.1"/>
</dbReference>
<gene>
    <name evidence="3" type="ORF">HCAN_0184</name>
</gene>
<organism evidence="3 4">
    <name type="scientific">Helicobacter canadensis MIT 98-5491</name>
    <dbReference type="NCBI Taxonomy" id="537970"/>
    <lineage>
        <taxon>Bacteria</taxon>
        <taxon>Pseudomonadati</taxon>
        <taxon>Campylobacterota</taxon>
        <taxon>Epsilonproteobacteria</taxon>
        <taxon>Campylobacterales</taxon>
        <taxon>Helicobacteraceae</taxon>
        <taxon>Helicobacter</taxon>
    </lineage>
</organism>
<dbReference type="InterPro" id="IPR011249">
    <property type="entry name" value="Metalloenz_LuxS/M16"/>
</dbReference>
<sequence>MKKILVIFLNLLFLKGFLMAVELKKMEVKGVEIPILCEKNSQLPLFFIQIVFKGAGGVSNQKNYGLSDVVSSLLNEGTQKLGVTKFAQKLEEKALSLSVGSGLETMSFTLSGMSKEQESGLKYLKDLMQDPNFTPKALQKVKENSLIGILEKENDFDYQANRALSAMLFKGSVLENPLSGTKETLAQMSLEEIEQFYHKYVNLKSAIVIVGGDVDYAKITRSLADLLAILPVGDSVEIKPFSANDKPQTKRQIKETKQAYIYFGSPLNVENLQKESALIKVASFVLGGSGFGSRMMEEVRVKRGLAYSAVMRLEAGKTFSYARGYLQTSLKNEKEAQKLVQEVVNEFVEKGISEQELQEAKQYLLGSEPLRNETLSQRLGSAFNNYYKGLPLDFNAQVLQEIQNLTLKEVNDYIKSHKEITKLTFSVVSAD</sequence>
<dbReference type="eggNOG" id="COG0612">
    <property type="taxonomic scope" value="Bacteria"/>
</dbReference>
<accession>C5ZVK8</accession>
<protein>
    <submittedName>
        <fullName evidence="3">Peptidase</fullName>
    </submittedName>
</protein>
<dbReference type="Proteomes" id="UP000007032">
    <property type="component" value="Chromosome"/>
</dbReference>
<feature type="domain" description="Peptidase M16 C-terminal" evidence="2">
    <location>
        <begin position="188"/>
        <end position="363"/>
    </location>
</feature>
<keyword evidence="4" id="KW-1185">Reference proteome</keyword>
<name>C5ZVK8_9HELI</name>
<dbReference type="InterPro" id="IPR007863">
    <property type="entry name" value="Peptidase_M16_C"/>
</dbReference>
<dbReference type="AlphaFoldDB" id="C5ZVK8"/>
<reference evidence="3 4" key="1">
    <citation type="journal article" date="2009" name="J. Bacteriol.">
        <title>Genome sequence of the emerging pathogen Helicobacter canadensis.</title>
        <authorList>
            <person name="Loman N.J."/>
            <person name="Snyder L.A."/>
            <person name="Linton J.D."/>
            <person name="Langdon R."/>
            <person name="Lawson A.J."/>
            <person name="Weinstock G.M."/>
            <person name="Wren B.W."/>
            <person name="Pallen M.J."/>
        </authorList>
    </citation>
    <scope>NUCLEOTIDE SEQUENCE [LARGE SCALE GENOMIC DNA]</scope>
    <source>
        <strain evidence="3 4">MIT 98-5491</strain>
    </source>
</reference>
<evidence type="ECO:0000259" key="1">
    <source>
        <dbReference type="Pfam" id="PF00675"/>
    </source>
</evidence>